<protein>
    <recommendedName>
        <fullName evidence="4 8">Signal peptidase I</fullName>
        <ecNumber evidence="4 8">3.4.21.89</ecNumber>
    </recommendedName>
</protein>
<dbReference type="PANTHER" id="PTHR43390">
    <property type="entry name" value="SIGNAL PEPTIDASE I"/>
    <property type="match status" value="1"/>
</dbReference>
<dbReference type="InterPro" id="IPR019758">
    <property type="entry name" value="Pept_S26A_signal_pept_1_CS"/>
</dbReference>
<evidence type="ECO:0000256" key="8">
    <source>
        <dbReference type="RuleBase" id="RU362042"/>
    </source>
</evidence>
<evidence type="ECO:0000256" key="4">
    <source>
        <dbReference type="ARBA" id="ARBA00013208"/>
    </source>
</evidence>
<evidence type="ECO:0000256" key="2">
    <source>
        <dbReference type="ARBA" id="ARBA00004401"/>
    </source>
</evidence>
<organism evidence="10 12">
    <name type="scientific">Corynebacterium glucuronolyticum</name>
    <dbReference type="NCBI Taxonomy" id="39791"/>
    <lineage>
        <taxon>Bacteria</taxon>
        <taxon>Bacillati</taxon>
        <taxon>Actinomycetota</taxon>
        <taxon>Actinomycetes</taxon>
        <taxon>Mycobacteriales</taxon>
        <taxon>Corynebacteriaceae</taxon>
        <taxon>Corynebacterium</taxon>
    </lineage>
</organism>
<dbReference type="OrthoDB" id="9815782at2"/>
<comment type="catalytic activity">
    <reaction evidence="1 8">
        <text>Cleavage of hydrophobic, N-terminal signal or leader sequences from secreted and periplasmic proteins.</text>
        <dbReference type="EC" id="3.4.21.89"/>
    </reaction>
</comment>
<evidence type="ECO:0000259" key="9">
    <source>
        <dbReference type="Pfam" id="PF10502"/>
    </source>
</evidence>
<dbReference type="Pfam" id="PF10502">
    <property type="entry name" value="Peptidase_S26"/>
    <property type="match status" value="1"/>
</dbReference>
<dbReference type="GO" id="GO:0005886">
    <property type="term" value="C:plasma membrane"/>
    <property type="evidence" value="ECO:0007669"/>
    <property type="project" value="UniProtKB-SubCell"/>
</dbReference>
<dbReference type="GO" id="GO:0009003">
    <property type="term" value="F:signal peptidase activity"/>
    <property type="evidence" value="ECO:0007669"/>
    <property type="project" value="UniProtKB-EC"/>
</dbReference>
<evidence type="ECO:0000313" key="12">
    <source>
        <dbReference type="Proteomes" id="UP000596145"/>
    </source>
</evidence>
<dbReference type="EMBL" id="CP066007">
    <property type="protein sequence ID" value="QQB45487.1"/>
    <property type="molecule type" value="Genomic_DNA"/>
</dbReference>
<name>A0A7T4EDR2_9CORY</name>
<feature type="active site" evidence="7">
    <location>
        <position position="43"/>
    </location>
</feature>
<feature type="active site" evidence="7">
    <location>
        <position position="121"/>
    </location>
</feature>
<dbReference type="InterPro" id="IPR000223">
    <property type="entry name" value="Pept_S26A_signal_pept_1"/>
</dbReference>
<dbReference type="Proteomes" id="UP000617681">
    <property type="component" value="Chromosome"/>
</dbReference>
<dbReference type="PRINTS" id="PR00727">
    <property type="entry name" value="LEADERPTASE"/>
</dbReference>
<comment type="similarity">
    <text evidence="3 8">Belongs to the peptidase S26 family.</text>
</comment>
<dbReference type="PROSITE" id="PS00761">
    <property type="entry name" value="SPASE_I_3"/>
    <property type="match status" value="1"/>
</dbReference>
<dbReference type="CDD" id="cd06530">
    <property type="entry name" value="S26_SPase_I"/>
    <property type="match status" value="1"/>
</dbReference>
<dbReference type="AlphaFoldDB" id="A0A7T4EDR2"/>
<feature type="transmembrane region" description="Helical" evidence="8">
    <location>
        <begin position="12"/>
        <end position="33"/>
    </location>
</feature>
<gene>
    <name evidence="10" type="primary">lepB</name>
    <name evidence="10" type="ORF">I6I10_08130</name>
    <name evidence="11" type="ORF">I6J21_08035</name>
</gene>
<dbReference type="InterPro" id="IPR036286">
    <property type="entry name" value="LexA/Signal_pep-like_sf"/>
</dbReference>
<evidence type="ECO:0000313" key="11">
    <source>
        <dbReference type="EMBL" id="QRP69761.1"/>
    </source>
</evidence>
<dbReference type="PANTHER" id="PTHR43390:SF1">
    <property type="entry name" value="CHLOROPLAST PROCESSING PEPTIDASE"/>
    <property type="match status" value="1"/>
</dbReference>
<evidence type="ECO:0000256" key="5">
    <source>
        <dbReference type="ARBA" id="ARBA00022670"/>
    </source>
</evidence>
<dbReference type="EC" id="3.4.21.89" evidence="4 8"/>
<proteinExistence type="inferred from homology"/>
<dbReference type="EMBL" id="CP069534">
    <property type="protein sequence ID" value="QRP69761.1"/>
    <property type="molecule type" value="Genomic_DNA"/>
</dbReference>
<evidence type="ECO:0000256" key="7">
    <source>
        <dbReference type="PIRSR" id="PIRSR600223-1"/>
    </source>
</evidence>
<evidence type="ECO:0000256" key="6">
    <source>
        <dbReference type="ARBA" id="ARBA00022801"/>
    </source>
</evidence>
<comment type="subcellular location">
    <subcellularLocation>
        <location evidence="2">Cell membrane</location>
        <topology evidence="2">Single-pass type II membrane protein</topology>
    </subcellularLocation>
    <subcellularLocation>
        <location evidence="8">Membrane</location>
        <topology evidence="8">Single-pass type II membrane protein</topology>
    </subcellularLocation>
</comment>
<dbReference type="Gene3D" id="2.10.109.10">
    <property type="entry name" value="Umud Fragment, subunit A"/>
    <property type="match status" value="1"/>
</dbReference>
<dbReference type="GeneID" id="92760357"/>
<evidence type="ECO:0000256" key="3">
    <source>
        <dbReference type="ARBA" id="ARBA00009370"/>
    </source>
</evidence>
<dbReference type="RefSeq" id="WP_005389597.1">
    <property type="nucleotide sequence ID" value="NZ_CP066007.1"/>
</dbReference>
<keyword evidence="5 8" id="KW-0645">Protease</keyword>
<evidence type="ECO:0000313" key="10">
    <source>
        <dbReference type="EMBL" id="QQB45487.1"/>
    </source>
</evidence>
<dbReference type="PROSITE" id="PS00501">
    <property type="entry name" value="SPASE_I_1"/>
    <property type="match status" value="1"/>
</dbReference>
<sequence length="245" mass="26597">MSKQDKKEQPWYIEIPIVIISTLIIVFLIHTFLGRIYLIPSQSMEPTLHGCTGCTGDRIVVEKVSYAFGDPEPGDVVVFKGTPAWNTNFVSNRSDNPVVRGLQNAGSLVGLVAPDENDLVKRIIAKGGQTVQCLEGDEGVSVDGELIDNSYTLQPPAYSIDPSSGSDACGGPYFGPVTVPEGSYFMMGDNRTNSLDSRYHMSDALQGTIPEENIRGKVQAIILPLNRIGSVDNQPIQQQQLEAAK</sequence>
<dbReference type="NCBIfam" id="TIGR02227">
    <property type="entry name" value="sigpep_I_bact"/>
    <property type="match status" value="1"/>
</dbReference>
<dbReference type="Proteomes" id="UP000596145">
    <property type="component" value="Chromosome"/>
</dbReference>
<keyword evidence="8" id="KW-0812">Transmembrane</keyword>
<dbReference type="GO" id="GO:0006465">
    <property type="term" value="P:signal peptide processing"/>
    <property type="evidence" value="ECO:0007669"/>
    <property type="project" value="InterPro"/>
</dbReference>
<dbReference type="InterPro" id="IPR019533">
    <property type="entry name" value="Peptidase_S26"/>
</dbReference>
<keyword evidence="8" id="KW-1133">Transmembrane helix</keyword>
<dbReference type="GO" id="GO:0004252">
    <property type="term" value="F:serine-type endopeptidase activity"/>
    <property type="evidence" value="ECO:0007669"/>
    <property type="project" value="InterPro"/>
</dbReference>
<keyword evidence="8" id="KW-0472">Membrane</keyword>
<accession>A0A7T4EDR2</accession>
<dbReference type="InterPro" id="IPR019756">
    <property type="entry name" value="Pept_S26A_signal_pept_1_Ser-AS"/>
</dbReference>
<keyword evidence="6 8" id="KW-0378">Hydrolase</keyword>
<reference evidence="10 12" key="1">
    <citation type="submission" date="2020-12" db="EMBL/GenBank/DDBJ databases">
        <title>FDA dAtabase for Regulatory Grade micrObial Sequences (FDA-ARGOS): Supporting development and validation of Infectious Disease Dx tests.</title>
        <authorList>
            <person name="Sproer C."/>
            <person name="Gronow S."/>
            <person name="Severitt S."/>
            <person name="Schroder I."/>
            <person name="Tallon L."/>
            <person name="Sadzewicz L."/>
            <person name="Zhao X."/>
            <person name="Boylan J."/>
            <person name="Ott S."/>
            <person name="Bowen H."/>
            <person name="Vavikolanu K."/>
            <person name="Mehta A."/>
            <person name="Aluvathingal J."/>
            <person name="Nadendla S."/>
            <person name="Lowell S."/>
            <person name="Myers T."/>
            <person name="Yan Y."/>
            <person name="Sichtig H."/>
        </authorList>
    </citation>
    <scope>NUCLEOTIDE SEQUENCE [LARGE SCALE GENOMIC DNA]</scope>
    <source>
        <strain evidence="10 12">FDAARGOS_1053</strain>
        <strain evidence="11">FDAARGOS_1191</strain>
    </source>
</reference>
<evidence type="ECO:0000256" key="1">
    <source>
        <dbReference type="ARBA" id="ARBA00000677"/>
    </source>
</evidence>
<dbReference type="SUPFAM" id="SSF51306">
    <property type="entry name" value="LexA/Signal peptidase"/>
    <property type="match status" value="1"/>
</dbReference>
<feature type="domain" description="Peptidase S26" evidence="9">
    <location>
        <begin position="17"/>
        <end position="222"/>
    </location>
</feature>